<gene>
    <name evidence="1" type="ORF">DSO57_1033285</name>
</gene>
<organism evidence="1 2">
    <name type="scientific">Entomophthora muscae</name>
    <dbReference type="NCBI Taxonomy" id="34485"/>
    <lineage>
        <taxon>Eukaryota</taxon>
        <taxon>Fungi</taxon>
        <taxon>Fungi incertae sedis</taxon>
        <taxon>Zoopagomycota</taxon>
        <taxon>Entomophthoromycotina</taxon>
        <taxon>Entomophthoromycetes</taxon>
        <taxon>Entomophthorales</taxon>
        <taxon>Entomophthoraceae</taxon>
        <taxon>Entomophthora</taxon>
    </lineage>
</organism>
<reference evidence="1" key="1">
    <citation type="submission" date="2022-04" db="EMBL/GenBank/DDBJ databases">
        <title>Genome of the entomopathogenic fungus Entomophthora muscae.</title>
        <authorList>
            <person name="Elya C."/>
            <person name="Lovett B.R."/>
            <person name="Lee E."/>
            <person name="Macias A.M."/>
            <person name="Hajek A.E."/>
            <person name="De Bivort B.L."/>
            <person name="Kasson M.T."/>
            <person name="De Fine Licht H.H."/>
            <person name="Stajich J.E."/>
        </authorList>
    </citation>
    <scope>NUCLEOTIDE SEQUENCE</scope>
    <source>
        <strain evidence="1">Berkeley</strain>
    </source>
</reference>
<dbReference type="Proteomes" id="UP001165960">
    <property type="component" value="Unassembled WGS sequence"/>
</dbReference>
<proteinExistence type="predicted"/>
<evidence type="ECO:0000313" key="1">
    <source>
        <dbReference type="EMBL" id="KAJ9048605.1"/>
    </source>
</evidence>
<accession>A0ACC2REW4</accession>
<evidence type="ECO:0000313" key="2">
    <source>
        <dbReference type="Proteomes" id="UP001165960"/>
    </source>
</evidence>
<sequence>MYGMDVKVDMGESDPSVYNTSARTLNTDQPNGSSHLHLERKGEQDHMHHDGFIESRFNTEENLPNSTVFNPNFQNSPLDLPSLRSSHRDHIPLLQLALKILPRLRSTHRFLLLWIVLHLGLGFLALGLSLFIKSLALSGFGYIVIFDAFGLFNILVSETLSSFCDISDPSSAYPFGLKRFEVVFGLVNILYVLFAAVNLIKEGVEGLLLGEAPDPTPVAPPFAGFGPLSGAVVLLCCVMTFITAISYRNHWQLSLLRFRKQTSHPVVYAFWSQILNPFVLSTLVFGVLTVSLLFNATFGLSQEVLDSVISLFQAGIIFYLSVPLALTLSMILLQSTPPEIDEPLRQVMVEVCSLPYVDRCQNFHIWQTTYGEYVGSLQVVLNKSETSTSYRDILTSVQAPWRKILQHCTVQVVHQDEA</sequence>
<dbReference type="EMBL" id="QTSX02007360">
    <property type="protein sequence ID" value="KAJ9048605.1"/>
    <property type="molecule type" value="Genomic_DNA"/>
</dbReference>
<keyword evidence="2" id="KW-1185">Reference proteome</keyword>
<protein>
    <submittedName>
        <fullName evidence="1">Uncharacterized protein</fullName>
    </submittedName>
</protein>
<name>A0ACC2REW4_9FUNG</name>
<comment type="caution">
    <text evidence="1">The sequence shown here is derived from an EMBL/GenBank/DDBJ whole genome shotgun (WGS) entry which is preliminary data.</text>
</comment>